<evidence type="ECO:0000256" key="5">
    <source>
        <dbReference type="ARBA" id="ARBA00022797"/>
    </source>
</evidence>
<keyword evidence="10" id="KW-1185">Reference proteome</keyword>
<dbReference type="SFLD" id="SFLDS00001">
    <property type="entry name" value="Enolase"/>
    <property type="match status" value="1"/>
</dbReference>
<comment type="pathway">
    <text evidence="2">Aromatic compound metabolism.</text>
</comment>
<dbReference type="PANTHER" id="PTHR48073:SF2">
    <property type="entry name" value="O-SUCCINYLBENZOATE SYNTHASE"/>
    <property type="match status" value="1"/>
</dbReference>
<name>A0ABV3Z1F5_9PROT</name>
<dbReference type="InterPro" id="IPR013370">
    <property type="entry name" value="Chloromuconate_cycloisomerase"/>
</dbReference>
<dbReference type="Pfam" id="PF13378">
    <property type="entry name" value="MR_MLE_C"/>
    <property type="match status" value="1"/>
</dbReference>
<dbReference type="Proteomes" id="UP001560685">
    <property type="component" value="Unassembled WGS sequence"/>
</dbReference>
<keyword evidence="5" id="KW-0058">Aromatic hydrocarbons catabolism</keyword>
<evidence type="ECO:0000259" key="8">
    <source>
        <dbReference type="SMART" id="SM00922"/>
    </source>
</evidence>
<dbReference type="Gene3D" id="3.30.390.10">
    <property type="entry name" value="Enolase-like, N-terminal domain"/>
    <property type="match status" value="1"/>
</dbReference>
<accession>A0ABV3Z1F5</accession>
<keyword evidence="4" id="KW-0479">Metal-binding</keyword>
<dbReference type="InterPro" id="IPR018110">
    <property type="entry name" value="Mandel_Rmase/mucon_lact_enz_CS"/>
</dbReference>
<dbReference type="RefSeq" id="WP_369312234.1">
    <property type="nucleotide sequence ID" value="NZ_JBEHZE010000001.1"/>
</dbReference>
<dbReference type="SFLD" id="SFLDG01258">
    <property type="entry name" value="(chloro)muconate_cycloisomeras"/>
    <property type="match status" value="1"/>
</dbReference>
<evidence type="ECO:0000313" key="10">
    <source>
        <dbReference type="Proteomes" id="UP001560685"/>
    </source>
</evidence>
<organism evidence="9 10">
    <name type="scientific">Hyphococcus lacteus</name>
    <dbReference type="NCBI Taxonomy" id="3143536"/>
    <lineage>
        <taxon>Bacteria</taxon>
        <taxon>Pseudomonadati</taxon>
        <taxon>Pseudomonadota</taxon>
        <taxon>Alphaproteobacteria</taxon>
        <taxon>Parvularculales</taxon>
        <taxon>Parvularculaceae</taxon>
        <taxon>Hyphococcus</taxon>
    </lineage>
</organism>
<reference evidence="9 10" key="1">
    <citation type="submission" date="2024-05" db="EMBL/GenBank/DDBJ databases">
        <title>Three bacterial strains, DH-69, EH-24, and ECK-19 isolated from coastal sediments.</title>
        <authorList>
            <person name="Ye Y.-Q."/>
            <person name="Du Z.-J."/>
        </authorList>
    </citation>
    <scope>NUCLEOTIDE SEQUENCE [LARGE SCALE GENOMIC DNA]</scope>
    <source>
        <strain evidence="9 10">ECK-19</strain>
    </source>
</reference>
<evidence type="ECO:0000313" key="9">
    <source>
        <dbReference type="EMBL" id="MEX6632308.1"/>
    </source>
</evidence>
<evidence type="ECO:0000256" key="2">
    <source>
        <dbReference type="ARBA" id="ARBA00005211"/>
    </source>
</evidence>
<evidence type="ECO:0000256" key="4">
    <source>
        <dbReference type="ARBA" id="ARBA00022723"/>
    </source>
</evidence>
<dbReference type="CDD" id="cd03318">
    <property type="entry name" value="MLE"/>
    <property type="match status" value="1"/>
</dbReference>
<dbReference type="InterPro" id="IPR013341">
    <property type="entry name" value="Mandelate_racemase_N_dom"/>
</dbReference>
<comment type="caution">
    <text evidence="9">The sequence shown here is derived from an EMBL/GenBank/DDBJ whole genome shotgun (WGS) entry which is preliminary data.</text>
</comment>
<comment type="cofactor">
    <cofactor evidence="1">
        <name>Mn(2+)</name>
        <dbReference type="ChEBI" id="CHEBI:29035"/>
    </cofactor>
</comment>
<dbReference type="Pfam" id="PF02746">
    <property type="entry name" value="MR_MLE_N"/>
    <property type="match status" value="1"/>
</dbReference>
<comment type="similarity">
    <text evidence="3">Belongs to the mandelate racemase/muconate lactonizing enzyme family.</text>
</comment>
<proteinExistence type="inferred from homology"/>
<dbReference type="SMART" id="SM00922">
    <property type="entry name" value="MR_MLE"/>
    <property type="match status" value="1"/>
</dbReference>
<evidence type="ECO:0000256" key="7">
    <source>
        <dbReference type="ARBA" id="ARBA00023235"/>
    </source>
</evidence>
<dbReference type="InterPro" id="IPR013342">
    <property type="entry name" value="Mandelate_racemase_C"/>
</dbReference>
<sequence length="387" mass="41369">MAITIDRIDTWIVDVPTIRPHVLSMTSINKQVMMFVFVTCSDGIVGVGEGTTIGGLSYGDESPEGMKLAIDLYCTPLLLGQNATIPAAAMALLRSQVVGNHFVKNALECALLDAAAQRSGVAMSELLGGRLRDKLPVLWALASGDTNRDIDEATQMIECGRHNVFKLKIGKRPLKEDVAHVAAIKRALGDRASIRVDVNQAWNQHTATRGAKMLADAGVDLIEQPVHRADRVGLEQLTRNSPVPIMADETLNGPGDALDIARHRGAHAFSIKPAQSGGLFAAGQIAAIATAGNIGIYGGTMLEGGIGTTASAQLFSTFEKLDWGTELFAPLLQTEDILATPLTYSDFSLHVPTGTGLGVQLDMDKVKNFRRDGPTRSVHSQTNRRTA</sequence>
<gene>
    <name evidence="9" type="ORF">ABFZ84_01985</name>
</gene>
<dbReference type="InterPro" id="IPR036849">
    <property type="entry name" value="Enolase-like_C_sf"/>
</dbReference>
<dbReference type="Gene3D" id="3.20.20.120">
    <property type="entry name" value="Enolase-like C-terminal domain"/>
    <property type="match status" value="1"/>
</dbReference>
<dbReference type="NCBIfam" id="TIGR02534">
    <property type="entry name" value="mucon_cyclo"/>
    <property type="match status" value="1"/>
</dbReference>
<evidence type="ECO:0000256" key="1">
    <source>
        <dbReference type="ARBA" id="ARBA00001936"/>
    </source>
</evidence>
<dbReference type="SUPFAM" id="SSF51604">
    <property type="entry name" value="Enolase C-terminal domain-like"/>
    <property type="match status" value="1"/>
</dbReference>
<protein>
    <submittedName>
        <fullName evidence="9">Muconate/chloromuconate family cycloisomerase</fullName>
    </submittedName>
</protein>
<dbReference type="InterPro" id="IPR029065">
    <property type="entry name" value="Enolase_C-like"/>
</dbReference>
<dbReference type="EMBL" id="JBEHZE010000001">
    <property type="protein sequence ID" value="MEX6632308.1"/>
    <property type="molecule type" value="Genomic_DNA"/>
</dbReference>
<evidence type="ECO:0000256" key="6">
    <source>
        <dbReference type="ARBA" id="ARBA00023211"/>
    </source>
</evidence>
<keyword evidence="7" id="KW-0413">Isomerase</keyword>
<keyword evidence="6" id="KW-0464">Manganese</keyword>
<dbReference type="PROSITE" id="PS00909">
    <property type="entry name" value="MR_MLE_2"/>
    <property type="match status" value="1"/>
</dbReference>
<dbReference type="SUPFAM" id="SSF54826">
    <property type="entry name" value="Enolase N-terminal domain-like"/>
    <property type="match status" value="1"/>
</dbReference>
<feature type="domain" description="Mandelate racemase/muconate lactonizing enzyme C-terminal" evidence="8">
    <location>
        <begin position="147"/>
        <end position="244"/>
    </location>
</feature>
<dbReference type="PANTHER" id="PTHR48073">
    <property type="entry name" value="O-SUCCINYLBENZOATE SYNTHASE-RELATED"/>
    <property type="match status" value="1"/>
</dbReference>
<dbReference type="InterPro" id="IPR029017">
    <property type="entry name" value="Enolase-like_N"/>
</dbReference>
<evidence type="ECO:0000256" key="3">
    <source>
        <dbReference type="ARBA" id="ARBA00008031"/>
    </source>
</evidence>
<dbReference type="SFLD" id="SFLDG00180">
    <property type="entry name" value="muconate_cycloisomerase"/>
    <property type="match status" value="1"/>
</dbReference>